<feature type="transmembrane region" description="Helical" evidence="1">
    <location>
        <begin position="147"/>
        <end position="166"/>
    </location>
</feature>
<organism evidence="2">
    <name type="scientific">Christensenella massiliensis</name>
    <dbReference type="NCBI Taxonomy" id="1805714"/>
    <lineage>
        <taxon>Bacteria</taxon>
        <taxon>Bacillati</taxon>
        <taxon>Bacillota</taxon>
        <taxon>Clostridia</taxon>
        <taxon>Christensenellales</taxon>
        <taxon>Christensenellaceae</taxon>
        <taxon>Christensenella</taxon>
    </lineage>
</organism>
<dbReference type="AlphaFoldDB" id="A0AAU8A7J3"/>
<dbReference type="RefSeq" id="WP_353423346.1">
    <property type="nucleotide sequence ID" value="NZ_CP117826.1"/>
</dbReference>
<feature type="transmembrane region" description="Helical" evidence="1">
    <location>
        <begin position="12"/>
        <end position="31"/>
    </location>
</feature>
<accession>A0AAU8A7J3</accession>
<name>A0AAU8A7J3_9FIRM</name>
<keyword evidence="1" id="KW-0812">Transmembrane</keyword>
<keyword evidence="1" id="KW-0472">Membrane</keyword>
<evidence type="ECO:0000313" key="2">
    <source>
        <dbReference type="EMBL" id="XCC62063.1"/>
    </source>
</evidence>
<sequence length="215" mass="23817">MDTTVKKRKSAVVLACILLLACLAFFVTYGLFVYGATMGDAVTPAQVVYTFYAYGGFTVICLAAVAVIALSKANKKAVYIRIFLWGIILLAYHFGAQFFVNIFNFALMTFQQGLIYVSEYIPSLCLVATLIAVLCQWNAEDKKLARAISWVGLLASAFLSGWFIYYKLTSLAFTDVAIVYEALFGIAHAVVIPLAIGFLFNALRNEELFKRAFLK</sequence>
<feature type="transmembrane region" description="Helical" evidence="1">
    <location>
        <begin position="113"/>
        <end position="135"/>
    </location>
</feature>
<feature type="transmembrane region" description="Helical" evidence="1">
    <location>
        <begin position="178"/>
        <end position="203"/>
    </location>
</feature>
<evidence type="ECO:0000256" key="1">
    <source>
        <dbReference type="SAM" id="Phobius"/>
    </source>
</evidence>
<keyword evidence="1" id="KW-1133">Transmembrane helix</keyword>
<reference evidence="2" key="1">
    <citation type="submission" date="2023-02" db="EMBL/GenBank/DDBJ databases">
        <title>Gut commensal Christensenella minuta modulates host metabolism via a new class of secondary bile acids.</title>
        <authorList>
            <person name="Liu C."/>
        </authorList>
    </citation>
    <scope>NUCLEOTIDE SEQUENCE</scope>
    <source>
        <strain evidence="2">CA70</strain>
    </source>
</reference>
<feature type="transmembrane region" description="Helical" evidence="1">
    <location>
        <begin position="51"/>
        <end position="70"/>
    </location>
</feature>
<gene>
    <name evidence="2" type="ORF">PUP29_11100</name>
</gene>
<dbReference type="EMBL" id="CP117826">
    <property type="protein sequence ID" value="XCC62063.1"/>
    <property type="molecule type" value="Genomic_DNA"/>
</dbReference>
<proteinExistence type="predicted"/>
<protein>
    <submittedName>
        <fullName evidence="2">Uncharacterized protein</fullName>
    </submittedName>
</protein>
<feature type="transmembrane region" description="Helical" evidence="1">
    <location>
        <begin position="82"/>
        <end position="107"/>
    </location>
</feature>
<dbReference type="PROSITE" id="PS51257">
    <property type="entry name" value="PROKAR_LIPOPROTEIN"/>
    <property type="match status" value="1"/>
</dbReference>